<dbReference type="SUPFAM" id="SSF81383">
    <property type="entry name" value="F-box domain"/>
    <property type="match status" value="1"/>
</dbReference>
<feature type="domain" description="F-box" evidence="1">
    <location>
        <begin position="7"/>
        <end position="48"/>
    </location>
</feature>
<accession>A0A319CGF2</accession>
<dbReference type="GeneID" id="37144455"/>
<dbReference type="SUPFAM" id="SSF52047">
    <property type="entry name" value="RNI-like"/>
    <property type="match status" value="1"/>
</dbReference>
<organism evidence="2 3">
    <name type="scientific">Aspergillus uvarum CBS 121591</name>
    <dbReference type="NCBI Taxonomy" id="1448315"/>
    <lineage>
        <taxon>Eukaryota</taxon>
        <taxon>Fungi</taxon>
        <taxon>Dikarya</taxon>
        <taxon>Ascomycota</taxon>
        <taxon>Pezizomycotina</taxon>
        <taxon>Eurotiomycetes</taxon>
        <taxon>Eurotiomycetidae</taxon>
        <taxon>Eurotiales</taxon>
        <taxon>Aspergillaceae</taxon>
        <taxon>Aspergillus</taxon>
        <taxon>Aspergillus subgen. Circumdati</taxon>
    </lineage>
</organism>
<evidence type="ECO:0000259" key="1">
    <source>
        <dbReference type="Pfam" id="PF12937"/>
    </source>
</evidence>
<dbReference type="AlphaFoldDB" id="A0A319CGF2"/>
<dbReference type="STRING" id="1448315.A0A319CGF2"/>
<sequence>MTMTQLETLPTETVLDILSCLRGPREVRTLLNLCLTSRRLRDITQPLLFNVLYKYVFDYDKEVYVKRASRIGPLLAFARTLALRPDLGERVLRLCINANHNPSDSSGQWPAAARNETIGVLNSVIHQMQIPCKLDYVTAINGARINPLIVIIVALAPNLENIDIVSGREGLSCLRPLYLPGPDGRPPYLSRLKSLHLKDKYKMRHPTMPEVVDLMCLPGLKEFSLTFCDGNGSGCPNFELPPGSFNFSELHLIRASLDATRLTNIMRACDHLEVLIYESTVPWDARRRQVCQFPAPALLPCLEPQRQNLKSLRVDLDVANPIGIENWHRCPQYGSFRAFENLKHLEVEQGILHDFGNLPSNIETVTVIACDYPVYEMMAGLAEFCKFDFACLRQVSLRPKFPPASGLLGIPGAYSFSDLEYDDWFREQYRVGCAALSSIVDDVPFELEVECDGWEMYKNGEL</sequence>
<dbReference type="VEuPathDB" id="FungiDB:BO82DRAFT_9713"/>
<reference evidence="2 3" key="1">
    <citation type="submission" date="2016-12" db="EMBL/GenBank/DDBJ databases">
        <title>The genomes of Aspergillus section Nigri reveals drivers in fungal speciation.</title>
        <authorList>
            <consortium name="DOE Joint Genome Institute"/>
            <person name="Vesth T.C."/>
            <person name="Nybo J."/>
            <person name="Theobald S."/>
            <person name="Brandl J."/>
            <person name="Frisvad J.C."/>
            <person name="Nielsen K.F."/>
            <person name="Lyhne E.K."/>
            <person name="Kogle M.E."/>
            <person name="Kuo A."/>
            <person name="Riley R."/>
            <person name="Clum A."/>
            <person name="Nolan M."/>
            <person name="Lipzen A."/>
            <person name="Salamov A."/>
            <person name="Henrissat B."/>
            <person name="Wiebenga A."/>
            <person name="De Vries R.P."/>
            <person name="Grigoriev I.V."/>
            <person name="Mortensen U.H."/>
            <person name="Andersen M.R."/>
            <person name="Baker S.E."/>
        </authorList>
    </citation>
    <scope>NUCLEOTIDE SEQUENCE [LARGE SCALE GENOMIC DNA]</scope>
    <source>
        <strain evidence="2 3">CBS 121591</strain>
    </source>
</reference>
<protein>
    <recommendedName>
        <fullName evidence="1">F-box domain-containing protein</fullName>
    </recommendedName>
</protein>
<dbReference type="RefSeq" id="XP_025494905.1">
    <property type="nucleotide sequence ID" value="XM_025641713.1"/>
</dbReference>
<dbReference type="Pfam" id="PF12937">
    <property type="entry name" value="F-box-like"/>
    <property type="match status" value="1"/>
</dbReference>
<proteinExistence type="predicted"/>
<keyword evidence="3" id="KW-1185">Reference proteome</keyword>
<gene>
    <name evidence="2" type="ORF">BO82DRAFT_9713</name>
</gene>
<dbReference type="OrthoDB" id="2520703at2759"/>
<dbReference type="InterPro" id="IPR001810">
    <property type="entry name" value="F-box_dom"/>
</dbReference>
<name>A0A319CGF2_9EURO</name>
<dbReference type="InterPro" id="IPR036047">
    <property type="entry name" value="F-box-like_dom_sf"/>
</dbReference>
<evidence type="ECO:0000313" key="3">
    <source>
        <dbReference type="Proteomes" id="UP000248340"/>
    </source>
</evidence>
<dbReference type="CDD" id="cd09917">
    <property type="entry name" value="F-box_SF"/>
    <property type="match status" value="1"/>
</dbReference>
<dbReference type="Proteomes" id="UP000248340">
    <property type="component" value="Unassembled WGS sequence"/>
</dbReference>
<dbReference type="EMBL" id="KZ821683">
    <property type="protein sequence ID" value="PYH84705.1"/>
    <property type="molecule type" value="Genomic_DNA"/>
</dbReference>
<evidence type="ECO:0000313" key="2">
    <source>
        <dbReference type="EMBL" id="PYH84705.1"/>
    </source>
</evidence>